<dbReference type="STRING" id="1601833.SAMN05518684_12075"/>
<organism evidence="7 8">
    <name type="scientific">Salipaludibacillus aurantiacus</name>
    <dbReference type="NCBI Taxonomy" id="1601833"/>
    <lineage>
        <taxon>Bacteria</taxon>
        <taxon>Bacillati</taxon>
        <taxon>Bacillota</taxon>
        <taxon>Bacilli</taxon>
        <taxon>Bacillales</taxon>
        <taxon>Bacillaceae</taxon>
    </lineage>
</organism>
<keyword evidence="5" id="KW-0560">Oxidoreductase</keyword>
<dbReference type="Gene3D" id="3.50.50.100">
    <property type="match status" value="1"/>
</dbReference>
<sequence length="357" mass="40216">MRNLVILGGGYGGLRVIQKLLNEKDVRDVSVTLIEKEAYHSLKTEFYALAAGTVADRHLRISFPNDVRLELKFEVVTDIHLDDNKVELQSGEFISYDDLIIGLGCEDKHHGVPGAQENTLSIQSMRRARKTYQVLQSVRPNGRVCIVGGGLSGVELASELRESRPDLEIMLFDRGENILSMFPAKLYNYVTDWLVENDVKIINKANITKVERHTLYNHDEPVEADAIIWTAGIQANKIVRNLENVEQDHMGRLHTTKYHHLHNYENVFVIGDCACSTHAPSAQLAEAQAERVAMLLNKKWKDEPYPEEMPKIKLKGTLGSLGKKHGFGLMGEKSLTGRIPRVLKSGVLWMYKHHSGS</sequence>
<dbReference type="EMBL" id="FOGT01000020">
    <property type="protein sequence ID" value="SES38075.1"/>
    <property type="molecule type" value="Genomic_DNA"/>
</dbReference>
<protein>
    <submittedName>
        <fullName evidence="7">NADH dehydrogenase</fullName>
    </submittedName>
</protein>
<evidence type="ECO:0000313" key="7">
    <source>
        <dbReference type="EMBL" id="SES38075.1"/>
    </source>
</evidence>
<comment type="similarity">
    <text evidence="2">Belongs to the NADH dehydrogenase family.</text>
</comment>
<dbReference type="PANTHER" id="PTHR42913:SF3">
    <property type="entry name" value="64 KDA MITOCHONDRIAL NADH DEHYDROGENASE (EUROFUNG)"/>
    <property type="match status" value="1"/>
</dbReference>
<feature type="domain" description="FAD/NAD(P)-binding" evidence="6">
    <location>
        <begin position="3"/>
        <end position="289"/>
    </location>
</feature>
<dbReference type="InterPro" id="IPR051169">
    <property type="entry name" value="NADH-Q_oxidoreductase"/>
</dbReference>
<dbReference type="InterPro" id="IPR036188">
    <property type="entry name" value="FAD/NAD-bd_sf"/>
</dbReference>
<evidence type="ECO:0000313" key="8">
    <source>
        <dbReference type="Proteomes" id="UP000198571"/>
    </source>
</evidence>
<dbReference type="AlphaFoldDB" id="A0A1H9WW52"/>
<keyword evidence="8" id="KW-1185">Reference proteome</keyword>
<dbReference type="PRINTS" id="PR00411">
    <property type="entry name" value="PNDRDTASEI"/>
</dbReference>
<dbReference type="InterPro" id="IPR023753">
    <property type="entry name" value="FAD/NAD-binding_dom"/>
</dbReference>
<keyword evidence="3" id="KW-0285">Flavoprotein</keyword>
<evidence type="ECO:0000256" key="4">
    <source>
        <dbReference type="ARBA" id="ARBA00022827"/>
    </source>
</evidence>
<dbReference type="Proteomes" id="UP000198571">
    <property type="component" value="Unassembled WGS sequence"/>
</dbReference>
<dbReference type="PANTHER" id="PTHR42913">
    <property type="entry name" value="APOPTOSIS-INDUCING FACTOR 1"/>
    <property type="match status" value="1"/>
</dbReference>
<evidence type="ECO:0000256" key="1">
    <source>
        <dbReference type="ARBA" id="ARBA00001974"/>
    </source>
</evidence>
<reference evidence="8" key="1">
    <citation type="submission" date="2016-10" db="EMBL/GenBank/DDBJ databases">
        <authorList>
            <person name="Varghese N."/>
            <person name="Submissions S."/>
        </authorList>
    </citation>
    <scope>NUCLEOTIDE SEQUENCE [LARGE SCALE GENOMIC DNA]</scope>
    <source>
        <strain evidence="8">S9</strain>
    </source>
</reference>
<dbReference type="OrthoDB" id="9784880at2"/>
<evidence type="ECO:0000256" key="3">
    <source>
        <dbReference type="ARBA" id="ARBA00022630"/>
    </source>
</evidence>
<evidence type="ECO:0000256" key="2">
    <source>
        <dbReference type="ARBA" id="ARBA00005272"/>
    </source>
</evidence>
<dbReference type="RefSeq" id="WP_093055349.1">
    <property type="nucleotide sequence ID" value="NZ_FOGT01000020.1"/>
</dbReference>
<dbReference type="SUPFAM" id="SSF51905">
    <property type="entry name" value="FAD/NAD(P)-binding domain"/>
    <property type="match status" value="1"/>
</dbReference>
<dbReference type="GO" id="GO:0003955">
    <property type="term" value="F:NAD(P)H dehydrogenase (quinone) activity"/>
    <property type="evidence" value="ECO:0007669"/>
    <property type="project" value="TreeGrafter"/>
</dbReference>
<gene>
    <name evidence="7" type="ORF">SAMN05518684_12075</name>
</gene>
<keyword evidence="4" id="KW-0274">FAD</keyword>
<name>A0A1H9WW52_9BACI</name>
<comment type="cofactor">
    <cofactor evidence="1">
        <name>FAD</name>
        <dbReference type="ChEBI" id="CHEBI:57692"/>
    </cofactor>
</comment>
<dbReference type="Pfam" id="PF07992">
    <property type="entry name" value="Pyr_redox_2"/>
    <property type="match status" value="1"/>
</dbReference>
<evidence type="ECO:0000256" key="5">
    <source>
        <dbReference type="ARBA" id="ARBA00023002"/>
    </source>
</evidence>
<dbReference type="GO" id="GO:0019646">
    <property type="term" value="P:aerobic electron transport chain"/>
    <property type="evidence" value="ECO:0007669"/>
    <property type="project" value="TreeGrafter"/>
</dbReference>
<dbReference type="PRINTS" id="PR00368">
    <property type="entry name" value="FADPNR"/>
</dbReference>
<accession>A0A1H9WW52</accession>
<proteinExistence type="inferred from homology"/>
<evidence type="ECO:0000259" key="6">
    <source>
        <dbReference type="Pfam" id="PF07992"/>
    </source>
</evidence>